<evidence type="ECO:0000313" key="3">
    <source>
        <dbReference type="Proteomes" id="UP000823388"/>
    </source>
</evidence>
<dbReference type="AlphaFoldDB" id="A0A8T0WYJ8"/>
<accession>A0A8T0WYJ8</accession>
<evidence type="ECO:0000313" key="2">
    <source>
        <dbReference type="EMBL" id="KAG2650706.1"/>
    </source>
</evidence>
<keyword evidence="3" id="KW-1185">Reference proteome</keyword>
<proteinExistence type="predicted"/>
<reference evidence="2" key="1">
    <citation type="submission" date="2020-05" db="EMBL/GenBank/DDBJ databases">
        <title>WGS assembly of Panicum virgatum.</title>
        <authorList>
            <person name="Lovell J.T."/>
            <person name="Jenkins J."/>
            <person name="Shu S."/>
            <person name="Juenger T.E."/>
            <person name="Schmutz J."/>
        </authorList>
    </citation>
    <scope>NUCLEOTIDE SEQUENCE</scope>
    <source>
        <strain evidence="2">AP13</strain>
    </source>
</reference>
<evidence type="ECO:0000256" key="1">
    <source>
        <dbReference type="SAM" id="MobiDB-lite"/>
    </source>
</evidence>
<protein>
    <submittedName>
        <fullName evidence="2">Uncharacterized protein</fullName>
    </submittedName>
</protein>
<dbReference type="PANTHER" id="PTHR48243">
    <property type="entry name" value="AMINOTRANSFERASE-LIKE PLANT MOBILE DOMAIN-CONTAINING PROTEIN"/>
    <property type="match status" value="1"/>
</dbReference>
<comment type="caution">
    <text evidence="2">The sequence shown here is derived from an EMBL/GenBank/DDBJ whole genome shotgun (WGS) entry which is preliminary data.</text>
</comment>
<dbReference type="Proteomes" id="UP000823388">
    <property type="component" value="Chromosome 1N"/>
</dbReference>
<dbReference type="EMBL" id="CM029038">
    <property type="protein sequence ID" value="KAG2650706.1"/>
    <property type="molecule type" value="Genomic_DNA"/>
</dbReference>
<sequence length="326" mass="37141">MEFLMSLTIKETSTETKVYFWLFNEQFEMTLQQFSVALGFYEICILDPNTLAERYEYDRSSWWNVISNELVSSKNSIVSIHNPTLRFLTKWLAMVVHSHTDLRLCSLPELQCLYAMANKIRFSPIRSMLAHWQKMISGRSPIDITPLVTRVARYVEAMDGAEVTFLPETETYRYEVGLDHFVQGHMMREGPVNSIFMCYPGYDREIQLPCPRLSLHSVRSLTLQMEKREPARWSVAGPQTRSKTRREQAGAGPSRRTPPVLASAQPGPSTQNMSFEEAYGHYTYDPYQACSSGFAGGQGPYYPTGHNGTQHPVHSGELGADFRLAV</sequence>
<gene>
    <name evidence="2" type="ORF">PVAP13_1NG199338</name>
</gene>
<dbReference type="PANTHER" id="PTHR48243:SF1">
    <property type="entry name" value="AMINOTRANSFERASE-LIKE PLANT MOBILE DOMAIN-CONTAINING PROTEIN"/>
    <property type="match status" value="1"/>
</dbReference>
<organism evidence="2 3">
    <name type="scientific">Panicum virgatum</name>
    <name type="common">Blackwell switchgrass</name>
    <dbReference type="NCBI Taxonomy" id="38727"/>
    <lineage>
        <taxon>Eukaryota</taxon>
        <taxon>Viridiplantae</taxon>
        <taxon>Streptophyta</taxon>
        <taxon>Embryophyta</taxon>
        <taxon>Tracheophyta</taxon>
        <taxon>Spermatophyta</taxon>
        <taxon>Magnoliopsida</taxon>
        <taxon>Liliopsida</taxon>
        <taxon>Poales</taxon>
        <taxon>Poaceae</taxon>
        <taxon>PACMAD clade</taxon>
        <taxon>Panicoideae</taxon>
        <taxon>Panicodae</taxon>
        <taxon>Paniceae</taxon>
        <taxon>Panicinae</taxon>
        <taxon>Panicum</taxon>
        <taxon>Panicum sect. Hiantes</taxon>
    </lineage>
</organism>
<name>A0A8T0WYJ8_PANVG</name>
<feature type="region of interest" description="Disordered" evidence="1">
    <location>
        <begin position="228"/>
        <end position="273"/>
    </location>
</feature>